<organism evidence="1 2">
    <name type="scientific">Hymenobacter busanensis</name>
    <dbReference type="NCBI Taxonomy" id="2607656"/>
    <lineage>
        <taxon>Bacteria</taxon>
        <taxon>Pseudomonadati</taxon>
        <taxon>Bacteroidota</taxon>
        <taxon>Cytophagia</taxon>
        <taxon>Cytophagales</taxon>
        <taxon>Hymenobacteraceae</taxon>
        <taxon>Hymenobacter</taxon>
    </lineage>
</organism>
<dbReference type="Proteomes" id="UP000326380">
    <property type="component" value="Unassembled WGS sequence"/>
</dbReference>
<comment type="caution">
    <text evidence="1">The sequence shown here is derived from an EMBL/GenBank/DDBJ whole genome shotgun (WGS) entry which is preliminary data.</text>
</comment>
<dbReference type="PANTHER" id="PTHR43312">
    <property type="entry name" value="D-THREO-ALDOSE 1-DEHYDROGENASE"/>
    <property type="match status" value="1"/>
</dbReference>
<evidence type="ECO:0000313" key="1">
    <source>
        <dbReference type="EMBL" id="KAA9339465.1"/>
    </source>
</evidence>
<proteinExistence type="predicted"/>
<dbReference type="Gene3D" id="3.20.20.100">
    <property type="entry name" value="NADP-dependent oxidoreductase domain"/>
    <property type="match status" value="1"/>
</dbReference>
<dbReference type="PANTHER" id="PTHR43312:SF1">
    <property type="entry name" value="NADP-DEPENDENT OXIDOREDUCTASE DOMAIN-CONTAINING PROTEIN"/>
    <property type="match status" value="1"/>
</dbReference>
<dbReference type="CDD" id="cd19097">
    <property type="entry name" value="AKR_unchar"/>
    <property type="match status" value="1"/>
</dbReference>
<reference evidence="1 2" key="1">
    <citation type="submission" date="2019-09" db="EMBL/GenBank/DDBJ databases">
        <title>Genome sequence of Hymenobacter sp. M3.</title>
        <authorList>
            <person name="Srinivasan S."/>
        </authorList>
    </citation>
    <scope>NUCLEOTIDE SEQUENCE [LARGE SCALE GENOMIC DNA]</scope>
    <source>
        <strain evidence="1 2">M3</strain>
    </source>
</reference>
<dbReference type="EMBL" id="VTWU01000001">
    <property type="protein sequence ID" value="KAA9339465.1"/>
    <property type="molecule type" value="Genomic_DNA"/>
</dbReference>
<sequence>MPVSFAERLALGTAQFGLDYGLNNLHGRPDDATVQAILAAAAEAGVSMLDTASAYGDSEVRLGVFGEQTSTLEVVTKLAGAPPAEVTQQLHTSLTRLRRRSVYGVLLHRFENLQQYPESWQALIAAQKDGLTQRIGVSLYHPAQARWLLSSDLGVDLVQVPFNVFDQRFAPLLPELATRGVEVHVRSAFLQGLLLRDLTTLPAFFEPLRPKLQQLHSLANEANIPLEAMLLLFATQTPDVARVVIGVDSVDNLRANVAAGAYADTARQLRPHLLALAEPTDQFILPYTWPPTR</sequence>
<accession>A0A7L4ZUU0</accession>
<dbReference type="SUPFAM" id="SSF51430">
    <property type="entry name" value="NAD(P)-linked oxidoreductase"/>
    <property type="match status" value="1"/>
</dbReference>
<gene>
    <name evidence="1" type="ORF">F0P96_02260</name>
</gene>
<evidence type="ECO:0000313" key="2">
    <source>
        <dbReference type="Proteomes" id="UP000326380"/>
    </source>
</evidence>
<dbReference type="InterPro" id="IPR053135">
    <property type="entry name" value="AKR2_Oxidoreductase"/>
</dbReference>
<dbReference type="InterPro" id="IPR023210">
    <property type="entry name" value="NADP_OxRdtase_dom"/>
</dbReference>
<name>A0A7L4ZUU0_9BACT</name>
<dbReference type="AlphaFoldDB" id="A0A7L4ZUU0"/>
<dbReference type="InterPro" id="IPR036812">
    <property type="entry name" value="NAD(P)_OxRdtase_dom_sf"/>
</dbReference>
<dbReference type="Pfam" id="PF00248">
    <property type="entry name" value="Aldo_ket_red"/>
    <property type="match status" value="1"/>
</dbReference>
<protein>
    <submittedName>
        <fullName evidence="1">Aldo/keto reductase</fullName>
    </submittedName>
</protein>
<dbReference type="RefSeq" id="WP_151077113.1">
    <property type="nucleotide sequence ID" value="NZ_CP047647.1"/>
</dbReference>
<keyword evidence="2" id="KW-1185">Reference proteome</keyword>